<feature type="compositionally biased region" description="Low complexity" evidence="1">
    <location>
        <begin position="405"/>
        <end position="423"/>
    </location>
</feature>
<feature type="compositionally biased region" description="Acidic residues" evidence="1">
    <location>
        <begin position="437"/>
        <end position="449"/>
    </location>
</feature>
<dbReference type="InterPro" id="IPR052594">
    <property type="entry name" value="J_domain-containing_protein"/>
</dbReference>
<dbReference type="CDD" id="cd06257">
    <property type="entry name" value="DnaJ"/>
    <property type="match status" value="1"/>
</dbReference>
<evidence type="ECO:0000256" key="1">
    <source>
        <dbReference type="SAM" id="MobiDB-lite"/>
    </source>
</evidence>
<dbReference type="PANTHER" id="PTHR44144:SF1">
    <property type="entry name" value="DNAJ HOMOLOG SUBFAMILY C MEMBER 9"/>
    <property type="match status" value="1"/>
</dbReference>
<dbReference type="AlphaFoldDB" id="A0A1Y2BRR4"/>
<keyword evidence="4" id="KW-1185">Reference proteome</keyword>
<sequence length="461" mass="51220">MTKVEQQEDLYAVFGVARDASAGSIKKAYHKLCLKYHPDKISILSSDKERQEASITFQRITHYHAILSDPDRRQRYDKTGFIGKVGGSDDDNGLSFEAPPQGWTAFFRELWSGLITADTISAFALQYRGSNDETTDILDAYHKYNGSMDAVLESVPLCSVDDETRFREIVARTRDEGRLQAVHEVFFVVDEKATERRRRRAEREREEFERDQKKREKKAAAAAAKKKEKGESGEGGNEEDDEEEDDSDWGSQCEDDMETYRPDGIDDEDDDEDDDDDENEFADMLVDDEDEEEAAPKPLKKSPPSKTKSPIKQASSSKKKGKAPEDTGMGALEAALLKRHQERMNGLAAKMEAKYVSAPSKSGEGGSSSKRGGAKSKSVLDFDPIGNDDDFKAFQAKLFKEKAGASSTSSSSSATATTSASKKNASKNSKKKAVVEDTVDDRDEGEEEGEKSKKSKRARRS</sequence>
<proteinExistence type="predicted"/>
<feature type="compositionally biased region" description="Acidic residues" evidence="1">
    <location>
        <begin position="236"/>
        <end position="257"/>
    </location>
</feature>
<dbReference type="GO" id="GO:0005737">
    <property type="term" value="C:cytoplasm"/>
    <property type="evidence" value="ECO:0007669"/>
    <property type="project" value="TreeGrafter"/>
</dbReference>
<evidence type="ECO:0000313" key="3">
    <source>
        <dbReference type="EMBL" id="ORY37439.1"/>
    </source>
</evidence>
<dbReference type="InterPro" id="IPR036869">
    <property type="entry name" value="J_dom_sf"/>
</dbReference>
<organism evidence="3 4">
    <name type="scientific">Rhizoclosmatium globosum</name>
    <dbReference type="NCBI Taxonomy" id="329046"/>
    <lineage>
        <taxon>Eukaryota</taxon>
        <taxon>Fungi</taxon>
        <taxon>Fungi incertae sedis</taxon>
        <taxon>Chytridiomycota</taxon>
        <taxon>Chytridiomycota incertae sedis</taxon>
        <taxon>Chytridiomycetes</taxon>
        <taxon>Chytridiales</taxon>
        <taxon>Chytriomycetaceae</taxon>
        <taxon>Rhizoclosmatium</taxon>
    </lineage>
</organism>
<feature type="compositionally biased region" description="Basic and acidic residues" evidence="1">
    <location>
        <begin position="201"/>
        <end position="214"/>
    </location>
</feature>
<dbReference type="Proteomes" id="UP000193642">
    <property type="component" value="Unassembled WGS sequence"/>
</dbReference>
<dbReference type="GO" id="GO:0005634">
    <property type="term" value="C:nucleus"/>
    <property type="evidence" value="ECO:0007669"/>
    <property type="project" value="TreeGrafter"/>
</dbReference>
<dbReference type="InterPro" id="IPR001623">
    <property type="entry name" value="DnaJ_domain"/>
</dbReference>
<feature type="region of interest" description="Disordered" evidence="1">
    <location>
        <begin position="401"/>
        <end position="461"/>
    </location>
</feature>
<dbReference type="PROSITE" id="PS00636">
    <property type="entry name" value="DNAJ_1"/>
    <property type="match status" value="1"/>
</dbReference>
<feature type="domain" description="J" evidence="2">
    <location>
        <begin position="9"/>
        <end position="80"/>
    </location>
</feature>
<dbReference type="PANTHER" id="PTHR44144">
    <property type="entry name" value="DNAJ HOMOLOG SUBFAMILY C MEMBER 9"/>
    <property type="match status" value="1"/>
</dbReference>
<feature type="compositionally biased region" description="Acidic residues" evidence="1">
    <location>
        <begin position="265"/>
        <end position="293"/>
    </location>
</feature>
<feature type="region of interest" description="Disordered" evidence="1">
    <location>
        <begin position="198"/>
        <end position="338"/>
    </location>
</feature>
<evidence type="ECO:0000313" key="4">
    <source>
        <dbReference type="Proteomes" id="UP000193642"/>
    </source>
</evidence>
<dbReference type="InterPro" id="IPR018253">
    <property type="entry name" value="DnaJ_domain_CS"/>
</dbReference>
<dbReference type="Gene3D" id="1.10.287.110">
    <property type="entry name" value="DnaJ domain"/>
    <property type="match status" value="1"/>
</dbReference>
<protein>
    <submittedName>
        <fullName evidence="3">DnaJ-domain-containing protein</fullName>
    </submittedName>
</protein>
<dbReference type="GO" id="GO:0031072">
    <property type="term" value="F:heat shock protein binding"/>
    <property type="evidence" value="ECO:0007669"/>
    <property type="project" value="TreeGrafter"/>
</dbReference>
<dbReference type="Pfam" id="PF00226">
    <property type="entry name" value="DnaJ"/>
    <property type="match status" value="1"/>
</dbReference>
<dbReference type="InterPro" id="IPR056453">
    <property type="entry name" value="HTH_DNAJC9"/>
</dbReference>
<reference evidence="3 4" key="1">
    <citation type="submission" date="2016-07" db="EMBL/GenBank/DDBJ databases">
        <title>Pervasive Adenine N6-methylation of Active Genes in Fungi.</title>
        <authorList>
            <consortium name="DOE Joint Genome Institute"/>
            <person name="Mondo S.J."/>
            <person name="Dannebaum R.O."/>
            <person name="Kuo R.C."/>
            <person name="Labutti K."/>
            <person name="Haridas S."/>
            <person name="Kuo A."/>
            <person name="Salamov A."/>
            <person name="Ahrendt S.R."/>
            <person name="Lipzen A."/>
            <person name="Sullivan W."/>
            <person name="Andreopoulos W.B."/>
            <person name="Clum A."/>
            <person name="Lindquist E."/>
            <person name="Daum C."/>
            <person name="Ramamoorthy G.K."/>
            <person name="Gryganskyi A."/>
            <person name="Culley D."/>
            <person name="Magnuson J.K."/>
            <person name="James T.Y."/>
            <person name="O'Malley M.A."/>
            <person name="Stajich J.E."/>
            <person name="Spatafora J.W."/>
            <person name="Visel A."/>
            <person name="Grigoriev I.V."/>
        </authorList>
    </citation>
    <scope>NUCLEOTIDE SEQUENCE [LARGE SCALE GENOMIC DNA]</scope>
    <source>
        <strain evidence="3 4">JEL800</strain>
    </source>
</reference>
<dbReference type="SUPFAM" id="SSF46565">
    <property type="entry name" value="Chaperone J-domain"/>
    <property type="match status" value="1"/>
</dbReference>
<comment type="caution">
    <text evidence="3">The sequence shown here is derived from an EMBL/GenBank/DDBJ whole genome shotgun (WGS) entry which is preliminary data.</text>
</comment>
<evidence type="ECO:0000259" key="2">
    <source>
        <dbReference type="PROSITE" id="PS50076"/>
    </source>
</evidence>
<dbReference type="SMART" id="SM00271">
    <property type="entry name" value="DnaJ"/>
    <property type="match status" value="1"/>
</dbReference>
<dbReference type="Pfam" id="PF23302">
    <property type="entry name" value="HTH_DNAJC9"/>
    <property type="match status" value="1"/>
</dbReference>
<name>A0A1Y2BRR4_9FUNG</name>
<dbReference type="PROSITE" id="PS50076">
    <property type="entry name" value="DNAJ_2"/>
    <property type="match status" value="1"/>
</dbReference>
<gene>
    <name evidence="3" type="ORF">BCR33DRAFT_721483</name>
</gene>
<dbReference type="OrthoDB" id="10250354at2759"/>
<dbReference type="EMBL" id="MCGO01000050">
    <property type="protein sequence ID" value="ORY37439.1"/>
    <property type="molecule type" value="Genomic_DNA"/>
</dbReference>
<dbReference type="PRINTS" id="PR00625">
    <property type="entry name" value="JDOMAIN"/>
</dbReference>
<feature type="region of interest" description="Disordered" evidence="1">
    <location>
        <begin position="355"/>
        <end position="386"/>
    </location>
</feature>
<feature type="compositionally biased region" description="Low complexity" evidence="1">
    <location>
        <begin position="367"/>
        <end position="377"/>
    </location>
</feature>
<accession>A0A1Y2BRR4</accession>